<dbReference type="EMBL" id="AP021879">
    <property type="protein sequence ID" value="BBO87088.1"/>
    <property type="molecule type" value="Genomic_DNA"/>
</dbReference>
<keyword evidence="3 4" id="KW-0949">S-adenosyl-L-methionine</keyword>
<feature type="domain" description="TRAM" evidence="6">
    <location>
        <begin position="2"/>
        <end position="60"/>
    </location>
</feature>
<dbReference type="PROSITE" id="PS51687">
    <property type="entry name" value="SAM_MT_RNA_M5U"/>
    <property type="match status" value="1"/>
</dbReference>
<dbReference type="InterPro" id="IPR010280">
    <property type="entry name" value="U5_MeTrfase_fam"/>
</dbReference>
<dbReference type="InterPro" id="IPR029063">
    <property type="entry name" value="SAM-dependent_MTases_sf"/>
</dbReference>
<dbReference type="PROSITE" id="PS01231">
    <property type="entry name" value="TRMA_2"/>
    <property type="match status" value="1"/>
</dbReference>
<dbReference type="RefSeq" id="WP_155308582.1">
    <property type="nucleotide sequence ID" value="NZ_AP021879.1"/>
</dbReference>
<dbReference type="PROSITE" id="PS50926">
    <property type="entry name" value="TRAM"/>
    <property type="match status" value="1"/>
</dbReference>
<dbReference type="SUPFAM" id="SSF53335">
    <property type="entry name" value="S-adenosyl-L-methionine-dependent methyltransferases"/>
    <property type="match status" value="1"/>
</dbReference>
<dbReference type="Gene3D" id="3.40.50.150">
    <property type="entry name" value="Vaccinia Virus protein VP39"/>
    <property type="match status" value="1"/>
</dbReference>
<protein>
    <submittedName>
        <fullName evidence="7">Putative RNA methyltransferase</fullName>
    </submittedName>
</protein>
<feature type="active site" evidence="5">
    <location>
        <position position="419"/>
    </location>
</feature>
<dbReference type="AlphaFoldDB" id="A0A5K8A3V1"/>
<dbReference type="Gene3D" id="2.40.50.140">
    <property type="entry name" value="Nucleic acid-binding proteins"/>
    <property type="match status" value="1"/>
</dbReference>
<dbReference type="InterPro" id="IPR030390">
    <property type="entry name" value="MeTrfase_TrmA_AS"/>
</dbReference>
<dbReference type="Proteomes" id="UP000422108">
    <property type="component" value="Chromosome"/>
</dbReference>
<dbReference type="NCBIfam" id="TIGR00479">
    <property type="entry name" value="rumA"/>
    <property type="match status" value="1"/>
</dbReference>
<dbReference type="Gene3D" id="2.40.50.1070">
    <property type="match status" value="1"/>
</dbReference>
<dbReference type="PANTHER" id="PTHR11061:SF30">
    <property type="entry name" value="TRNA (URACIL(54)-C(5))-METHYLTRANSFERASE"/>
    <property type="match status" value="1"/>
</dbReference>
<evidence type="ECO:0000256" key="5">
    <source>
        <dbReference type="PROSITE-ProRule" id="PRU10015"/>
    </source>
</evidence>
<keyword evidence="2 4" id="KW-0808">Transferase</keyword>
<dbReference type="InterPro" id="IPR030391">
    <property type="entry name" value="MeTrfase_TrmA_CS"/>
</dbReference>
<organism evidence="7 8">
    <name type="scientific">Desulfosarcina ovata subsp. ovata</name>
    <dbReference type="NCBI Taxonomy" id="2752305"/>
    <lineage>
        <taxon>Bacteria</taxon>
        <taxon>Pseudomonadati</taxon>
        <taxon>Thermodesulfobacteriota</taxon>
        <taxon>Desulfobacteria</taxon>
        <taxon>Desulfobacterales</taxon>
        <taxon>Desulfosarcinaceae</taxon>
        <taxon>Desulfosarcina</taxon>
    </lineage>
</organism>
<feature type="binding site" evidence="4">
    <location>
        <position position="297"/>
    </location>
    <ligand>
        <name>S-adenosyl-L-methionine</name>
        <dbReference type="ChEBI" id="CHEBI:59789"/>
    </ligand>
</feature>
<name>A0A5K8A3V1_9BACT</name>
<evidence type="ECO:0000256" key="3">
    <source>
        <dbReference type="ARBA" id="ARBA00022691"/>
    </source>
</evidence>
<dbReference type="PROSITE" id="PS01230">
    <property type="entry name" value="TRMA_1"/>
    <property type="match status" value="1"/>
</dbReference>
<dbReference type="SUPFAM" id="SSF50249">
    <property type="entry name" value="Nucleic acid-binding proteins"/>
    <property type="match status" value="1"/>
</dbReference>
<sequence length="461" mass="51272">MSVKKKQIVECEVTDVAFGGKGLAKIDGFAVFIDQTVTGDRVAARIVRKKRNYAEAVVQELLRPSPLRVTAPCPYSGYCGGCKWQFIDYAEQIALKRQHVVDCLAHIALIDDATVHETIPSERIFGYRNKMEFSCSDRRWLMPHELGTETDMGFALGLHVPGTFHKVLDTRACLLQPEPGNQILDMVREFMRASRRPVYGLRSHEGFWRFLMLRHSVAKDQWMVNVVTSEEDRDAVAPLVEMIGHRFPQVTSVINNITARKSGVAIGEREILLAGEPVLRDGIGPYAFDVSANSFFQTNTRGAKTLYDTVAQYADLDGNESVVDLYCGTGTIAIWLASHAREIIGLELVESAVADARKNCIANGIDNCRFILGDIKETLASIPAVPDMLVIDPPRIGMHKDVVTQVLGMAPPSIVYVSCNPATLARDMISLKEIYALKEVQPVDMFPHTFHVESVARLVKR</sequence>
<dbReference type="PANTHER" id="PTHR11061">
    <property type="entry name" value="RNA M5U METHYLTRANSFERASE"/>
    <property type="match status" value="1"/>
</dbReference>
<keyword evidence="8" id="KW-1185">Reference proteome</keyword>
<proteinExistence type="inferred from homology"/>
<feature type="binding site" evidence="4">
    <location>
        <position position="392"/>
    </location>
    <ligand>
        <name>S-adenosyl-L-methionine</name>
        <dbReference type="ChEBI" id="CHEBI:59789"/>
    </ligand>
</feature>
<feature type="active site" description="Nucleophile" evidence="4">
    <location>
        <position position="419"/>
    </location>
</feature>
<evidence type="ECO:0000256" key="1">
    <source>
        <dbReference type="ARBA" id="ARBA00022603"/>
    </source>
</evidence>
<gene>
    <name evidence="7" type="ORF">DSCOOX_02680</name>
</gene>
<dbReference type="CDD" id="cd02440">
    <property type="entry name" value="AdoMet_MTases"/>
    <property type="match status" value="1"/>
</dbReference>
<dbReference type="InterPro" id="IPR002792">
    <property type="entry name" value="TRAM_dom"/>
</dbReference>
<dbReference type="Pfam" id="PF01938">
    <property type="entry name" value="TRAM"/>
    <property type="match status" value="1"/>
</dbReference>
<evidence type="ECO:0000259" key="6">
    <source>
        <dbReference type="PROSITE" id="PS50926"/>
    </source>
</evidence>
<dbReference type="FunFam" id="2.40.50.140:FF:000097">
    <property type="entry name" value="23S rRNA (uracil(1939)-C(5))-methyltransferase RlmD"/>
    <property type="match status" value="1"/>
</dbReference>
<evidence type="ECO:0000313" key="7">
    <source>
        <dbReference type="EMBL" id="BBO87088.1"/>
    </source>
</evidence>
<dbReference type="InterPro" id="IPR012340">
    <property type="entry name" value="NA-bd_OB-fold"/>
</dbReference>
<dbReference type="FunFam" id="3.40.50.150:FF:000009">
    <property type="entry name" value="23S rRNA (Uracil(1939)-C(5))-methyltransferase RlmD"/>
    <property type="match status" value="1"/>
</dbReference>
<dbReference type="FunFam" id="2.40.50.1070:FF:000003">
    <property type="entry name" value="23S rRNA (Uracil-5-)-methyltransferase RumA"/>
    <property type="match status" value="1"/>
</dbReference>
<dbReference type="Pfam" id="PF05958">
    <property type="entry name" value="tRNA_U5-meth_tr"/>
    <property type="match status" value="1"/>
</dbReference>
<accession>A0A5K8A3V1</accession>
<evidence type="ECO:0000256" key="4">
    <source>
        <dbReference type="PROSITE-ProRule" id="PRU01024"/>
    </source>
</evidence>
<comment type="similarity">
    <text evidence="4">Belongs to the class I-like SAM-binding methyltransferase superfamily. RNA M5U methyltransferase family.</text>
</comment>
<reference evidence="7 8" key="1">
    <citation type="submission" date="2019-11" db="EMBL/GenBank/DDBJ databases">
        <title>Comparative genomics of hydrocarbon-degrading Desulfosarcina strains.</title>
        <authorList>
            <person name="Watanabe M."/>
            <person name="Kojima H."/>
            <person name="Fukui M."/>
        </authorList>
    </citation>
    <scope>NUCLEOTIDE SEQUENCE [LARGE SCALE GENOMIC DNA]</scope>
    <source>
        <strain evidence="8">oXyS1</strain>
    </source>
</reference>
<feature type="binding site" evidence="4">
    <location>
        <position position="326"/>
    </location>
    <ligand>
        <name>S-adenosyl-L-methionine</name>
        <dbReference type="ChEBI" id="CHEBI:59789"/>
    </ligand>
</feature>
<feature type="binding site" evidence="4">
    <location>
        <position position="347"/>
    </location>
    <ligand>
        <name>S-adenosyl-L-methionine</name>
        <dbReference type="ChEBI" id="CHEBI:59789"/>
    </ligand>
</feature>
<evidence type="ECO:0000256" key="2">
    <source>
        <dbReference type="ARBA" id="ARBA00022679"/>
    </source>
</evidence>
<dbReference type="GO" id="GO:0070041">
    <property type="term" value="F:rRNA (uridine-C5-)-methyltransferase activity"/>
    <property type="evidence" value="ECO:0007669"/>
    <property type="project" value="UniProtKB-ARBA"/>
</dbReference>
<evidence type="ECO:0000313" key="8">
    <source>
        <dbReference type="Proteomes" id="UP000422108"/>
    </source>
</evidence>
<keyword evidence="1 4" id="KW-0489">Methyltransferase</keyword>